<sequence>VLEKLQNLLTEIQEDELVNSPTNDDNDEACSNSLDSKSLNDDEECEESNSLTNIPLQNPKKHKAKGCSKSSKQIK</sequence>
<dbReference type="Proteomes" id="UP000789366">
    <property type="component" value="Unassembled WGS sequence"/>
</dbReference>
<reference evidence="1" key="1">
    <citation type="submission" date="2021-06" db="EMBL/GenBank/DDBJ databases">
        <authorList>
            <person name="Kallberg Y."/>
            <person name="Tangrot J."/>
            <person name="Rosling A."/>
        </authorList>
    </citation>
    <scope>NUCLEOTIDE SEQUENCE</scope>
    <source>
        <strain evidence="1">28 12/20/2015</strain>
    </source>
</reference>
<comment type="caution">
    <text evidence="1">The sequence shown here is derived from an EMBL/GenBank/DDBJ whole genome shotgun (WGS) entry which is preliminary data.</text>
</comment>
<dbReference type="EMBL" id="CAJVPW010012526">
    <property type="protein sequence ID" value="CAG8636454.1"/>
    <property type="molecule type" value="Genomic_DNA"/>
</dbReference>
<feature type="non-terminal residue" evidence="1">
    <location>
        <position position="1"/>
    </location>
</feature>
<protein>
    <submittedName>
        <fullName evidence="1">11029_t:CDS:1</fullName>
    </submittedName>
</protein>
<proteinExistence type="predicted"/>
<organism evidence="1 2">
    <name type="scientific">Cetraspora pellucida</name>
    <dbReference type="NCBI Taxonomy" id="1433469"/>
    <lineage>
        <taxon>Eukaryota</taxon>
        <taxon>Fungi</taxon>
        <taxon>Fungi incertae sedis</taxon>
        <taxon>Mucoromycota</taxon>
        <taxon>Glomeromycotina</taxon>
        <taxon>Glomeromycetes</taxon>
        <taxon>Diversisporales</taxon>
        <taxon>Gigasporaceae</taxon>
        <taxon>Cetraspora</taxon>
    </lineage>
</organism>
<name>A0ACA9N9J2_9GLOM</name>
<evidence type="ECO:0000313" key="2">
    <source>
        <dbReference type="Proteomes" id="UP000789366"/>
    </source>
</evidence>
<gene>
    <name evidence="1" type="ORF">SPELUC_LOCUS8402</name>
</gene>
<keyword evidence="2" id="KW-1185">Reference proteome</keyword>
<accession>A0ACA9N9J2</accession>
<evidence type="ECO:0000313" key="1">
    <source>
        <dbReference type="EMBL" id="CAG8636454.1"/>
    </source>
</evidence>